<proteinExistence type="predicted"/>
<dbReference type="InterPro" id="IPR029058">
    <property type="entry name" value="AB_hydrolase_fold"/>
</dbReference>
<protein>
    <submittedName>
        <fullName evidence="3">Lipase</fullName>
    </submittedName>
</protein>
<dbReference type="PROSITE" id="PS51257">
    <property type="entry name" value="PROKAR_LIPOPROTEIN"/>
    <property type="match status" value="1"/>
</dbReference>
<dbReference type="NCBIfam" id="TIGR03502">
    <property type="entry name" value="lipase_Pla1_cef"/>
    <property type="match status" value="1"/>
</dbReference>
<dbReference type="EMBL" id="CP032094">
    <property type="protein sequence ID" value="AXY02984.1"/>
    <property type="molecule type" value="Genomic_DNA"/>
</dbReference>
<dbReference type="RefSeq" id="WP_128812885.1">
    <property type="nucleotide sequence ID" value="NZ_CP032094.1"/>
</dbReference>
<dbReference type="InterPro" id="IPR025920">
    <property type="entry name" value="Lipase_bact_N"/>
</dbReference>
<evidence type="ECO:0000313" key="4">
    <source>
        <dbReference type="Proteomes" id="UP000262832"/>
    </source>
</evidence>
<gene>
    <name evidence="3" type="ORF">D1115_18700</name>
</gene>
<dbReference type="InterPro" id="IPR020009">
    <property type="entry name" value="VolA/Pla-1/cef"/>
</dbReference>
<dbReference type="SUPFAM" id="SSF53474">
    <property type="entry name" value="alpha/beta-Hydrolases"/>
    <property type="match status" value="1"/>
</dbReference>
<name>A0ABM6YYV8_9VIBR</name>
<evidence type="ECO:0000259" key="2">
    <source>
        <dbReference type="Pfam" id="PF12262"/>
    </source>
</evidence>
<feature type="domain" description="Bacterial virulence factor lipase N-terminal" evidence="2">
    <location>
        <begin position="34"/>
        <end position="278"/>
    </location>
</feature>
<accession>A0ABM6YYV8</accession>
<feature type="chain" id="PRO_5046728153" evidence="1">
    <location>
        <begin position="18"/>
        <end position="829"/>
    </location>
</feature>
<reference evidence="3 4" key="1">
    <citation type="submission" date="2018-08" db="EMBL/GenBank/DDBJ databases">
        <title>Genomic taxonomy of the Vibrionaceae family.</title>
        <authorList>
            <person name="Gomez-Gil B."/>
            <person name="Tanaka M."/>
            <person name="Sawabe T."/>
            <person name="Enciso-Ibarra K."/>
        </authorList>
    </citation>
    <scope>NUCLEOTIDE SEQUENCE [LARGE SCALE GENOMIC DNA]</scope>
    <source>
        <strain evidence="3 4">CAIM 1831</strain>
    </source>
</reference>
<organism evidence="3 4">
    <name type="scientific">Vibrio alfacsensis</name>
    <dbReference type="NCBI Taxonomy" id="1074311"/>
    <lineage>
        <taxon>Bacteria</taxon>
        <taxon>Pseudomonadati</taxon>
        <taxon>Pseudomonadota</taxon>
        <taxon>Gammaproteobacteria</taxon>
        <taxon>Vibrionales</taxon>
        <taxon>Vibrionaceae</taxon>
        <taxon>Vibrio</taxon>
    </lineage>
</organism>
<evidence type="ECO:0000313" key="3">
    <source>
        <dbReference type="EMBL" id="AXY02984.1"/>
    </source>
</evidence>
<sequence length="829" mass="87741">MKHTFKLSLLCSAILLAGCGDNTSSSGTSDSPQFEESIQTLLERNTNIDFTLQGTNANVPLPSFLLMDSSDGTLGLPTGGDDSLMNPLAAMNTMDGWSTSMPIVLNFKGNGFKDGLVTSGVSVIKLTQPLTSIDGTFDPIEKVLTMQDGMTANADFQVVSSGNSLYIQFADALDESSEYIFAVSGEILDKNDEKIGTSSSYATVKQSDTIYTEGDLASVQGATHAIEQLFTAAAPLTGVDPTNIVYSSWFSTQSVGDTLTAVKGITGLSMADPDKTLNDYYKIPEDSTLDLTTAYLAMLGEPEDFVLSLNENDAFSKYISDDQNVKNAIIGGYSQRIAQGAPHVEVTKGKIDLPHYLETGENWNQTPMQSAMPSLAKVVEALNDPAEAEGIIAQLVGFGIDPSKLATDIREQMKLVGTTLSLSNGSQLDTERVITRYAPVPQVKSLESVNMLVFTPKDIKPANAVIYQHGITSAKENAYAFAYNLAQAGVAVIAIDLPLHGERSLDEQRSANANILAYLNLEYLPVARDNVRQSELDMMGLRAGLSVSLGAGLFNEKPLASMAQVKALGHSLGGIVATTAVAAANKPIPGLTEQEQAALTGLYSISGMSIHNSGGQIAHLLLNSPSYGNMIKHSIAYSGSSEYQQTFESLVAQGQCSANISMVGACFAAIYAGMSESQQASVDGAVSQFGYATQTVLDTIDPFTNAADVSAELPVFMSQVQNDQTVPNSAPNTFAGTEPLAAKLGLASINGSTSAPATGGNLFKYQGNTVDESGMVVNTVATHSTFVAPQLEASTDLPYHADMQARNIEFLTTNALNAPVNTNLMEIAE</sequence>
<keyword evidence="1" id="KW-0732">Signal</keyword>
<feature type="signal peptide" evidence="1">
    <location>
        <begin position="1"/>
        <end position="17"/>
    </location>
</feature>
<evidence type="ECO:0000256" key="1">
    <source>
        <dbReference type="SAM" id="SignalP"/>
    </source>
</evidence>
<keyword evidence="4" id="KW-1185">Reference proteome</keyword>
<dbReference type="Pfam" id="PF12262">
    <property type="entry name" value="Lipase_bact_N"/>
    <property type="match status" value="1"/>
</dbReference>
<dbReference type="Gene3D" id="3.40.50.1820">
    <property type="entry name" value="alpha/beta hydrolase"/>
    <property type="match status" value="1"/>
</dbReference>
<dbReference type="Proteomes" id="UP000262832">
    <property type="component" value="Chromosome II"/>
</dbReference>